<dbReference type="GO" id="GO:0032434">
    <property type="term" value="P:regulation of proteasomal ubiquitin-dependent protein catabolic process"/>
    <property type="evidence" value="ECO:0007669"/>
    <property type="project" value="TreeGrafter"/>
</dbReference>
<feature type="compositionally biased region" description="Low complexity" evidence="4">
    <location>
        <begin position="32"/>
        <end position="79"/>
    </location>
</feature>
<dbReference type="Pfam" id="PF07258">
    <property type="entry name" value="COMM_domain"/>
    <property type="match status" value="1"/>
</dbReference>
<keyword evidence="7" id="KW-1185">Reference proteome</keyword>
<feature type="region of interest" description="Disordered" evidence="4">
    <location>
        <begin position="306"/>
        <end position="357"/>
    </location>
</feature>
<name>F4Q0G5_CACFS</name>
<dbReference type="PROSITE" id="PS51269">
    <property type="entry name" value="COMM"/>
    <property type="match status" value="1"/>
</dbReference>
<dbReference type="PANTHER" id="PTHR21199:SF1">
    <property type="entry name" value="COMM DOMAIN-CONTAINING PROTEIN 1"/>
    <property type="match status" value="1"/>
</dbReference>
<dbReference type="EMBL" id="GL883018">
    <property type="protein sequence ID" value="EGG18316.1"/>
    <property type="molecule type" value="Genomic_DNA"/>
</dbReference>
<feature type="compositionally biased region" description="Low complexity" evidence="4">
    <location>
        <begin position="202"/>
        <end position="213"/>
    </location>
</feature>
<sequence>MSIKRASPPIPTQQPPPPPLISIRPKRRVVVNSSSSSSSSSSISNNKSINNNNNNNNNRNISNGSSNGNSSSGSTSSTSGVDKQYEFDAPQYYDFSVEQPSAIDYFETQTNNSMPRCSLLLSGPLTPSIFSSSSSNHYINSNSNSNGSSSTTRPLFQVYDHYYDFYNDERLEAEFNKWFSNHLSIEPDRTNNNNNKDHVDTSSSSSSDQKPSSTNTLSTKVSTIPTFKKQLKKVPVLPSSSSSSSSTSSSILSLQAGGGSRKPPIAANLPSSRAAPPPMVPIISKPLMDQESQKENYTHININININSSKNNNNNNIHSTTTAAKPTKKKSSSITPTQQQQQQQHQHQPTVGKRNALKDKNTNIINNAINCIKKVDVSINTTISSSSSSVPKLSTSSSSSSTKPFLQRKLELDDEVKELLANHNKKFYKKTYEPRMHSTRDVKDWEAFSGQTWYSLSIEEREMANKWITDRKNNNNNNNNTMNNNQSGSTTTTPPPTTITVVSKDLIPKLKRLKRKRYIVKKEFDNDQNLDGVESLKDLLFSDTDLTTDDIIAVYNKSLQFIDKCAYFDYDLSAFESNIKDTDFTDIQQECFIKFWKIHETNFKKTRFNNTLQKMSWRIDLKTKSKDVPEMNEPTSIIEFNLSSNLKNDNKTIRFEMDRDQLHDTLEQINNIQKHLKLTTSTAAATTSS</sequence>
<feature type="compositionally biased region" description="Low complexity" evidence="4">
    <location>
        <begin position="384"/>
        <end position="404"/>
    </location>
</feature>
<feature type="compositionally biased region" description="Low complexity" evidence="4">
    <location>
        <begin position="474"/>
        <end position="492"/>
    </location>
</feature>
<dbReference type="GeneID" id="14870649"/>
<feature type="compositionally biased region" description="Low complexity" evidence="4">
    <location>
        <begin position="306"/>
        <end position="325"/>
    </location>
</feature>
<evidence type="ECO:0000256" key="3">
    <source>
        <dbReference type="ARBA" id="ARBA00093455"/>
    </source>
</evidence>
<evidence type="ECO:0000256" key="2">
    <source>
        <dbReference type="ARBA" id="ARBA00093300"/>
    </source>
</evidence>
<dbReference type="GO" id="GO:1902306">
    <property type="term" value="P:negative regulation of sodium ion transmembrane transport"/>
    <property type="evidence" value="ECO:0007669"/>
    <property type="project" value="TreeGrafter"/>
</dbReference>
<dbReference type="KEGG" id="dfa:DFA_03810"/>
<dbReference type="Proteomes" id="UP000007797">
    <property type="component" value="Unassembled WGS sequence"/>
</dbReference>
<evidence type="ECO:0000256" key="1">
    <source>
        <dbReference type="ARBA" id="ARBA00016551"/>
    </source>
</evidence>
<dbReference type="InterPro" id="IPR037351">
    <property type="entry name" value="Murr1"/>
</dbReference>
<dbReference type="PANTHER" id="PTHR21199">
    <property type="entry name" value="COMM DOMAIN-CONTAINING PROTEIN 1"/>
    <property type="match status" value="1"/>
</dbReference>
<comment type="similarity">
    <text evidence="3">Belongs to the COMM domain-containing protein 1 family.</text>
</comment>
<dbReference type="InterPro" id="IPR033776">
    <property type="entry name" value="COMMD1_N"/>
</dbReference>
<comment type="function">
    <text evidence="2">Scaffold protein in the commander complex that is essential for endosomal recycling of transmembrane cargos; the commander complex is composed of the CCC subcomplex and the retriever subcomplex.</text>
</comment>
<evidence type="ECO:0000313" key="6">
    <source>
        <dbReference type="EMBL" id="EGG18316.1"/>
    </source>
</evidence>
<gene>
    <name evidence="6" type="ORF">DFA_03810</name>
</gene>
<dbReference type="OrthoDB" id="10251426at2759"/>
<protein>
    <recommendedName>
        <fullName evidence="1">COMM domain-containing protein 1</fullName>
    </recommendedName>
</protein>
<evidence type="ECO:0000256" key="4">
    <source>
        <dbReference type="SAM" id="MobiDB-lite"/>
    </source>
</evidence>
<feature type="region of interest" description="Disordered" evidence="4">
    <location>
        <begin position="384"/>
        <end position="405"/>
    </location>
</feature>
<dbReference type="GO" id="GO:2000009">
    <property type="term" value="P:negative regulation of protein localization to cell surface"/>
    <property type="evidence" value="ECO:0007669"/>
    <property type="project" value="TreeGrafter"/>
</dbReference>
<dbReference type="GO" id="GO:0031398">
    <property type="term" value="P:positive regulation of protein ubiquitination"/>
    <property type="evidence" value="ECO:0007669"/>
    <property type="project" value="TreeGrafter"/>
</dbReference>
<feature type="region of interest" description="Disordered" evidence="4">
    <location>
        <begin position="470"/>
        <end position="497"/>
    </location>
</feature>
<accession>F4Q0G5</accession>
<feature type="domain" description="COMM" evidence="5">
    <location>
        <begin position="611"/>
        <end position="680"/>
    </location>
</feature>
<evidence type="ECO:0000313" key="7">
    <source>
        <dbReference type="Proteomes" id="UP000007797"/>
    </source>
</evidence>
<dbReference type="GO" id="GO:0005768">
    <property type="term" value="C:endosome"/>
    <property type="evidence" value="ECO:0007669"/>
    <property type="project" value="TreeGrafter"/>
</dbReference>
<feature type="compositionally biased region" description="Low complexity" evidence="4">
    <location>
        <begin position="239"/>
        <end position="250"/>
    </location>
</feature>
<organism evidence="6 7">
    <name type="scientific">Cavenderia fasciculata</name>
    <name type="common">Slime mold</name>
    <name type="synonym">Dictyostelium fasciculatum</name>
    <dbReference type="NCBI Taxonomy" id="261658"/>
    <lineage>
        <taxon>Eukaryota</taxon>
        <taxon>Amoebozoa</taxon>
        <taxon>Evosea</taxon>
        <taxon>Eumycetozoa</taxon>
        <taxon>Dictyostelia</taxon>
        <taxon>Acytosteliales</taxon>
        <taxon>Cavenderiaceae</taxon>
        <taxon>Cavenderia</taxon>
    </lineage>
</organism>
<feature type="compositionally biased region" description="Pro residues" evidence="4">
    <location>
        <begin position="8"/>
        <end position="20"/>
    </location>
</feature>
<feature type="compositionally biased region" description="Polar residues" evidence="4">
    <location>
        <begin position="214"/>
        <end position="225"/>
    </location>
</feature>
<dbReference type="RefSeq" id="XP_004357139.1">
    <property type="nucleotide sequence ID" value="XM_004357084.1"/>
</dbReference>
<dbReference type="STRING" id="1054147.F4Q0G5"/>
<feature type="compositionally biased region" description="Basic and acidic residues" evidence="4">
    <location>
        <begin position="186"/>
        <end position="200"/>
    </location>
</feature>
<dbReference type="InterPro" id="IPR017920">
    <property type="entry name" value="COMM"/>
</dbReference>
<dbReference type="AlphaFoldDB" id="F4Q0G5"/>
<feature type="region of interest" description="Disordered" evidence="4">
    <location>
        <begin position="1"/>
        <end position="82"/>
    </location>
</feature>
<feature type="region of interest" description="Disordered" evidence="4">
    <location>
        <begin position="186"/>
        <end position="283"/>
    </location>
</feature>
<feature type="compositionally biased region" description="Low complexity" evidence="4">
    <location>
        <begin position="332"/>
        <end position="350"/>
    </location>
</feature>
<dbReference type="Pfam" id="PF17221">
    <property type="entry name" value="COMMD1_N"/>
    <property type="match status" value="1"/>
</dbReference>
<proteinExistence type="inferred from homology"/>
<dbReference type="GO" id="GO:0055070">
    <property type="term" value="P:copper ion homeostasis"/>
    <property type="evidence" value="ECO:0007669"/>
    <property type="project" value="InterPro"/>
</dbReference>
<evidence type="ECO:0000259" key="5">
    <source>
        <dbReference type="PROSITE" id="PS51269"/>
    </source>
</evidence>
<reference evidence="7" key="1">
    <citation type="journal article" date="2011" name="Genome Res.">
        <title>Phylogeny-wide analysis of social amoeba genomes highlights ancient origins for complex intercellular communication.</title>
        <authorList>
            <person name="Heidel A.J."/>
            <person name="Lawal H.M."/>
            <person name="Felder M."/>
            <person name="Schilde C."/>
            <person name="Helps N.R."/>
            <person name="Tunggal B."/>
            <person name="Rivero F."/>
            <person name="John U."/>
            <person name="Schleicher M."/>
            <person name="Eichinger L."/>
            <person name="Platzer M."/>
            <person name="Noegel A.A."/>
            <person name="Schaap P."/>
            <person name="Gloeckner G."/>
        </authorList>
    </citation>
    <scope>NUCLEOTIDE SEQUENCE [LARGE SCALE GENOMIC DNA]</scope>
    <source>
        <strain evidence="7">SH3</strain>
    </source>
</reference>